<protein>
    <submittedName>
        <fullName evidence="2">Hint domain-containing protein</fullName>
    </submittedName>
</protein>
<comment type="caution">
    <text evidence="2">The sequence shown here is derived from an EMBL/GenBank/DDBJ whole genome shotgun (WGS) entry which is preliminary data.</text>
</comment>
<name>A0ABT4ZH06_9RHOB</name>
<proteinExistence type="predicted"/>
<dbReference type="InterPro" id="IPR036844">
    <property type="entry name" value="Hint_dom_sf"/>
</dbReference>
<evidence type="ECO:0000313" key="2">
    <source>
        <dbReference type="EMBL" id="MDB6178646.1"/>
    </source>
</evidence>
<dbReference type="EMBL" id="JAQBIE010000018">
    <property type="protein sequence ID" value="MDB6178646.1"/>
    <property type="molecule type" value="Genomic_DNA"/>
</dbReference>
<evidence type="ECO:0000313" key="3">
    <source>
        <dbReference type="Proteomes" id="UP001165641"/>
    </source>
</evidence>
<organism evidence="2 3">
    <name type="scientific">Paracoccus onchidii</name>
    <dbReference type="NCBI Taxonomy" id="3017813"/>
    <lineage>
        <taxon>Bacteria</taxon>
        <taxon>Pseudomonadati</taxon>
        <taxon>Pseudomonadota</taxon>
        <taxon>Alphaproteobacteria</taxon>
        <taxon>Rhodobacterales</taxon>
        <taxon>Paracoccaceae</taxon>
        <taxon>Paracoccus</taxon>
    </lineage>
</organism>
<dbReference type="Pfam" id="PF13403">
    <property type="entry name" value="Hint_2"/>
    <property type="match status" value="1"/>
</dbReference>
<dbReference type="InterPro" id="IPR006141">
    <property type="entry name" value="Intein_N"/>
</dbReference>
<dbReference type="PROSITE" id="PS50817">
    <property type="entry name" value="INTEIN_N_TER"/>
    <property type="match status" value="1"/>
</dbReference>
<dbReference type="Proteomes" id="UP001165641">
    <property type="component" value="Unassembled WGS sequence"/>
</dbReference>
<dbReference type="SUPFAM" id="SSF51294">
    <property type="entry name" value="Hedgehog/intein (Hint) domain"/>
    <property type="match status" value="1"/>
</dbReference>
<feature type="domain" description="Hedgehog/Intein (Hint)" evidence="1">
    <location>
        <begin position="177"/>
        <end position="323"/>
    </location>
</feature>
<gene>
    <name evidence="2" type="ORF">PAF17_14180</name>
</gene>
<dbReference type="RefSeq" id="WP_271889763.1">
    <property type="nucleotide sequence ID" value="NZ_JAQBIE010000018.1"/>
</dbReference>
<evidence type="ECO:0000259" key="1">
    <source>
        <dbReference type="Pfam" id="PF13403"/>
    </source>
</evidence>
<dbReference type="InterPro" id="IPR028992">
    <property type="entry name" value="Hedgehog/Intein_dom"/>
</dbReference>
<sequence>MPIHDMIYLGNFADLDRNEWNVAAEKATKHFANESFGSADTPLFGQRVQVDMQDTNGDGLILTNNWGGGQEEISYSLPGGNPQSHEIDSAFTAINAEVTRLLPDGSTDRVTSNVRVIQDTEGNVFMMPPPLTDSTLSEVNAMTTHPILAIRFPDAEHFSTSYTAAYAGRYGMASFVPCFTNGTLILTECGERPVEDIRAGDLVVTQDHGLQPVRWSAQRKLSRDELIASPKLRPIRIGAGALGQDQPRQNLLVSPQHRVLVSSPIAHRMFGTDELLVAACHLTEIPGICIVEAPEPVTYVHLLFDRHEILTSNGALTESLYPGPQAIAALGEAAEELFTLFPQLRDMSDRIAPARPFATGKRGRQMIMRHVRNQRALHSQAGAIRH</sequence>
<dbReference type="Gene3D" id="2.170.16.10">
    <property type="entry name" value="Hedgehog/Intein (Hint) domain"/>
    <property type="match status" value="1"/>
</dbReference>
<accession>A0ABT4ZH06</accession>
<reference evidence="2" key="1">
    <citation type="submission" date="2022-12" db="EMBL/GenBank/DDBJ databases">
        <title>Paracoccus onchidii sp. nov., isolated from a marine invertebrate from the South China Sea.</title>
        <authorList>
            <person name="Xu S."/>
            <person name="Liu Z."/>
            <person name="Xu Y."/>
        </authorList>
    </citation>
    <scope>NUCLEOTIDE SEQUENCE</scope>
    <source>
        <strain evidence="2">Z330</strain>
    </source>
</reference>
<keyword evidence="3" id="KW-1185">Reference proteome</keyword>